<accession>A0A061R0U5</accession>
<dbReference type="AlphaFoldDB" id="A0A061R0U5"/>
<feature type="non-terminal residue" evidence="1">
    <location>
        <position position="74"/>
    </location>
</feature>
<reference evidence="1" key="1">
    <citation type="submission" date="2014-05" db="EMBL/GenBank/DDBJ databases">
        <title>The transcriptome of the halophilic microalga Tetraselmis sp. GSL018 isolated from the Great Salt Lake, Utah.</title>
        <authorList>
            <person name="Jinkerson R.E."/>
            <person name="D'Adamo S."/>
            <person name="Posewitz M.C."/>
        </authorList>
    </citation>
    <scope>NUCLEOTIDE SEQUENCE</scope>
    <source>
        <strain evidence="1">GSL018</strain>
    </source>
</reference>
<feature type="non-terminal residue" evidence="1">
    <location>
        <position position="1"/>
    </location>
</feature>
<organism evidence="1">
    <name type="scientific">Tetraselmis sp. GSL018</name>
    <dbReference type="NCBI Taxonomy" id="582737"/>
    <lineage>
        <taxon>Eukaryota</taxon>
        <taxon>Viridiplantae</taxon>
        <taxon>Chlorophyta</taxon>
        <taxon>core chlorophytes</taxon>
        <taxon>Chlorodendrophyceae</taxon>
        <taxon>Chlorodendrales</taxon>
        <taxon>Chlorodendraceae</taxon>
        <taxon>Tetraselmis</taxon>
    </lineage>
</organism>
<dbReference type="EMBL" id="GBEZ01021140">
    <property type="protein sequence ID" value="JAC65588.1"/>
    <property type="molecule type" value="Transcribed_RNA"/>
</dbReference>
<proteinExistence type="predicted"/>
<sequence>GFLPAAEAALGEPRCRVPPTTCVHAGALALGGRPRWHRSQPRASLRGVGGGARQVLTAMHGAAPPQTCTARRSF</sequence>
<gene>
    <name evidence="1" type="ORF">TSPGSL018_15705</name>
</gene>
<evidence type="ECO:0000313" key="1">
    <source>
        <dbReference type="EMBL" id="JAC65588.1"/>
    </source>
</evidence>
<protein>
    <submittedName>
        <fullName evidence="1">Uncharacterized protein</fullName>
    </submittedName>
</protein>
<name>A0A061R0U5_9CHLO</name>